<comment type="catalytic activity">
    <reaction evidence="4">
        <text>L-aspartyl-tRNA(Asn) + L-glutamine + ATP + H2O = L-asparaginyl-tRNA(Asn) + L-glutamate + ADP + phosphate + 2 H(+)</text>
        <dbReference type="Rhea" id="RHEA:14513"/>
        <dbReference type="Rhea" id="RHEA-COMP:9674"/>
        <dbReference type="Rhea" id="RHEA-COMP:9677"/>
        <dbReference type="ChEBI" id="CHEBI:15377"/>
        <dbReference type="ChEBI" id="CHEBI:15378"/>
        <dbReference type="ChEBI" id="CHEBI:29985"/>
        <dbReference type="ChEBI" id="CHEBI:30616"/>
        <dbReference type="ChEBI" id="CHEBI:43474"/>
        <dbReference type="ChEBI" id="CHEBI:58359"/>
        <dbReference type="ChEBI" id="CHEBI:78515"/>
        <dbReference type="ChEBI" id="CHEBI:78516"/>
        <dbReference type="ChEBI" id="CHEBI:456216"/>
    </reaction>
</comment>
<keyword evidence="6" id="KW-0808">Transferase</keyword>
<accession>A0A1I0CK25</accession>
<dbReference type="EMBL" id="FOIN01000003">
    <property type="protein sequence ID" value="SET19767.1"/>
    <property type="molecule type" value="Genomic_DNA"/>
</dbReference>
<comment type="function">
    <text evidence="3">Allows the formation of correctly charged Asn-tRNA(Asn) or Gln-tRNA(Gln) through the transamidation of misacylated Asp-tRNA(Asn) or Glu-tRNA(Gln) in organisms which lack either or both of asparaginyl-tRNA or glutaminyl-tRNA synthetases. The reaction takes place in the presence of glutamine and ATP through an activated phospho-Asp-tRNA(Asn) or phospho-Glu-tRNA(Gln).</text>
</comment>
<dbReference type="SUPFAM" id="SSF141000">
    <property type="entry name" value="Glu-tRNAGln amidotransferase C subunit"/>
    <property type="match status" value="1"/>
</dbReference>
<evidence type="ECO:0000256" key="3">
    <source>
        <dbReference type="ARBA" id="ARBA00024799"/>
    </source>
</evidence>
<comment type="subunit">
    <text evidence="2">Heterotrimer of A, B and C subunits.</text>
</comment>
<organism evidence="6 7">
    <name type="scientific">Thomasclavelia cocleata</name>
    <dbReference type="NCBI Taxonomy" id="69824"/>
    <lineage>
        <taxon>Bacteria</taxon>
        <taxon>Bacillati</taxon>
        <taxon>Bacillota</taxon>
        <taxon>Erysipelotrichia</taxon>
        <taxon>Erysipelotrichales</taxon>
        <taxon>Coprobacillaceae</taxon>
        <taxon>Thomasclavelia</taxon>
    </lineage>
</organism>
<dbReference type="GO" id="GO:0016740">
    <property type="term" value="F:transferase activity"/>
    <property type="evidence" value="ECO:0007669"/>
    <property type="project" value="UniProtKB-KW"/>
</dbReference>
<dbReference type="InterPro" id="IPR003837">
    <property type="entry name" value="GatC"/>
</dbReference>
<dbReference type="OrthoDB" id="9813938at2"/>
<evidence type="ECO:0000313" key="7">
    <source>
        <dbReference type="Proteomes" id="UP000198558"/>
    </source>
</evidence>
<name>A0A1I0CK25_9FIRM</name>
<keyword evidence="7" id="KW-1185">Reference proteome</keyword>
<protein>
    <submittedName>
        <fullName evidence="6">Aspartyl/glutamyl-tRNA(Asn/Gln) amidotransferase subunit C</fullName>
    </submittedName>
</protein>
<dbReference type="Pfam" id="PF02686">
    <property type="entry name" value="GatC"/>
    <property type="match status" value="1"/>
</dbReference>
<evidence type="ECO:0000256" key="5">
    <source>
        <dbReference type="ARBA" id="ARBA00047913"/>
    </source>
</evidence>
<comment type="catalytic activity">
    <reaction evidence="5">
        <text>L-glutamyl-tRNA(Gln) + L-glutamine + ATP + H2O = L-glutaminyl-tRNA(Gln) + L-glutamate + ADP + phosphate + H(+)</text>
        <dbReference type="Rhea" id="RHEA:17521"/>
        <dbReference type="Rhea" id="RHEA-COMP:9681"/>
        <dbReference type="Rhea" id="RHEA-COMP:9684"/>
        <dbReference type="ChEBI" id="CHEBI:15377"/>
        <dbReference type="ChEBI" id="CHEBI:15378"/>
        <dbReference type="ChEBI" id="CHEBI:29985"/>
        <dbReference type="ChEBI" id="CHEBI:30616"/>
        <dbReference type="ChEBI" id="CHEBI:43474"/>
        <dbReference type="ChEBI" id="CHEBI:58359"/>
        <dbReference type="ChEBI" id="CHEBI:78520"/>
        <dbReference type="ChEBI" id="CHEBI:78521"/>
        <dbReference type="ChEBI" id="CHEBI:456216"/>
    </reaction>
</comment>
<gene>
    <name evidence="6" type="ORF">SAMN04489758_10383</name>
</gene>
<proteinExistence type="inferred from homology"/>
<evidence type="ECO:0000256" key="4">
    <source>
        <dbReference type="ARBA" id="ARBA00047380"/>
    </source>
</evidence>
<dbReference type="InterPro" id="IPR036113">
    <property type="entry name" value="Asp/Glu-ADT_sf_sub_c"/>
</dbReference>
<sequence length="96" mass="11048">MESKEEMLKKIGLKTMFNISDEEMPELIEEYDIFLNHVAVLEKIDTEGKEPLAYPYEIETSFLREDEPVDVISCEDVLKNAKSVQDNQIKVPKVVG</sequence>
<evidence type="ECO:0000313" key="6">
    <source>
        <dbReference type="EMBL" id="SET19767.1"/>
    </source>
</evidence>
<dbReference type="RefSeq" id="WP_092352163.1">
    <property type="nucleotide sequence ID" value="NZ_CANSQN010000018.1"/>
</dbReference>
<dbReference type="GO" id="GO:0006450">
    <property type="term" value="P:regulation of translational fidelity"/>
    <property type="evidence" value="ECO:0007669"/>
    <property type="project" value="InterPro"/>
</dbReference>
<evidence type="ECO:0000256" key="2">
    <source>
        <dbReference type="ARBA" id="ARBA00011123"/>
    </source>
</evidence>
<evidence type="ECO:0000256" key="1">
    <source>
        <dbReference type="ARBA" id="ARBA00010757"/>
    </source>
</evidence>
<dbReference type="NCBIfam" id="TIGR00135">
    <property type="entry name" value="gatC"/>
    <property type="match status" value="1"/>
</dbReference>
<dbReference type="Proteomes" id="UP000198558">
    <property type="component" value="Unassembled WGS sequence"/>
</dbReference>
<reference evidence="7" key="1">
    <citation type="submission" date="2016-10" db="EMBL/GenBank/DDBJ databases">
        <authorList>
            <person name="Varghese N."/>
            <person name="Submissions S."/>
        </authorList>
    </citation>
    <scope>NUCLEOTIDE SEQUENCE [LARGE SCALE GENOMIC DNA]</scope>
    <source>
        <strain evidence="7">DSM 1551</strain>
    </source>
</reference>
<dbReference type="AlphaFoldDB" id="A0A1I0CK25"/>
<comment type="similarity">
    <text evidence="1">Belongs to the GatC family.</text>
</comment>
<dbReference type="GeneID" id="78287539"/>